<dbReference type="OrthoDB" id="3366231at2759"/>
<evidence type="ECO:0000259" key="2">
    <source>
        <dbReference type="Pfam" id="PF05970"/>
    </source>
</evidence>
<name>J0D6N3_AURST</name>
<dbReference type="GO" id="GO:0043139">
    <property type="term" value="F:5'-3' DNA helicase activity"/>
    <property type="evidence" value="ECO:0007669"/>
    <property type="project" value="UniProtKB-EC"/>
</dbReference>
<dbReference type="GO" id="GO:0006310">
    <property type="term" value="P:DNA recombination"/>
    <property type="evidence" value="ECO:0007669"/>
    <property type="project" value="UniProtKB-KW"/>
</dbReference>
<dbReference type="OMA" id="HTENEMI"/>
<dbReference type="PANTHER" id="PTHR10492">
    <property type="match status" value="1"/>
</dbReference>
<dbReference type="Gene3D" id="3.40.50.300">
    <property type="entry name" value="P-loop containing nucleotide triphosphate hydrolases"/>
    <property type="match status" value="1"/>
</dbReference>
<dbReference type="EC" id="5.6.2.3" evidence="1"/>
<sequence length="1325" mass="149569">MYAFAALDIQDVPRDLLAAANNCPHCGIELLTGKTPGFCCGPSGDKLREVAPLPPLPSEFSTFVDDPRVSSLSRLLNLVYTFAQLESTHQFPEYGGMPAHFAVQGRIYHRVRPDHINSAIRWLLYDGFMRGTVPHSGANWFVKLPTNWIDALGAALLRVNPFVHYINVFRQHPQSNVPDVQLLIREAGCNEIAGIMCFENTIASDAKPLVYPLFFPHGTLGWGRPSAQLARGAGANDDDAITSQLWHCRARLLREERFAIFGRLTNEYLVDMFTRNIESRLAYIRAGQLAARREDAALMGVDIQSEAENVFLPASFLGSNAWCSQQIADALTIAANCGVPTFFITMTCNPDWPEIREKLRPGQTWADVPIVVVRVFKQKLAVLLRTLKTMFPNAGKVFQKRGLPHCHILIKFEKDCLAAADIDRIVSAEMPSNPTDAALVHRFMRHNHPDETVLPEYCRPRAHRFAHAEVLPENQCCFGYPKPVQEITSFAFDGRPHYRRRNTSDSMIVPHCLPLLRALECHINFEVANSSHIFQYLFKYIRKGVDKAHVRLRPDGTEVVDEIDSYWRARYLSAGEAAWRIMGYHVSSKYPGVTGLPVHLATSRKHRQYQRVRSSASNFSLLDRYFHRPDGTFQSGSDTVAFAELTYAEFYTKFRHIAWDRRLIGTPGVYEESGVSDADLTRLVLQRTDSHRHFVRISSVKPSQGELFYFRAILLNRPASSFLDARTFGSVVYPMYQEAAQAMGLFADRNEAQFALHEAIESMKTPRQVRLLFVHLIIHDSGEVDFPLKLWELFHDELSMDFYYENGGMQSDAYSRALQELAMMLEEFGRSLDDFALPQPTSFVGEVAYELDRWAPHLSKFRNNVSAALRKLTPEQLAIFREVVSAVENDRPLLLFVNGKAGRGKTFLISAICDYVRSRSEIVLPTATSAFAALLYEGGRTMHSCFKIPVEENNELLRSPIEQGDSRAQLLQEFRVLIWDEAPMANRAALACVEETCRRVTGDSRPFGGKIVILAGDFRQTCPVVRRGTRAQVVDASIRRSPLWELFSIRRLTVPIRNAEDSEYSAWVDTIGDGAGPQVPLNLLRHVHTENEMIDFVYPQEIINDPKACLKRSILCPTNRQIDQYNAQILDRVHGIARTYLSADKIKEEDEAGMPERGTASLDYAARAPLPGLPGHSVTIKTNAVFRLLRNFSISRGLVKNVRVVIVDVGVRLITVRVLRDTVAGVAIDGEDILIPRITFETFLPETRRTLQRRQFPLAPAYTTTFNSCQGLTLDVVAMDLCRPVFSHGQLYTAVSRVRRREHAIVRLPVGQGCAENVTYTEILL</sequence>
<dbReference type="EMBL" id="JH687940">
    <property type="protein sequence ID" value="EJD34519.1"/>
    <property type="molecule type" value="Genomic_DNA"/>
</dbReference>
<keyword evidence="1 4" id="KW-0347">Helicase</keyword>
<dbReference type="Pfam" id="PF14214">
    <property type="entry name" value="Helitron_like_N"/>
    <property type="match status" value="1"/>
</dbReference>
<dbReference type="GO" id="GO:0000723">
    <property type="term" value="P:telomere maintenance"/>
    <property type="evidence" value="ECO:0007669"/>
    <property type="project" value="InterPro"/>
</dbReference>
<dbReference type="Proteomes" id="UP000006514">
    <property type="component" value="Unassembled WGS sequence"/>
</dbReference>
<comment type="similarity">
    <text evidence="1">Belongs to the helicase family.</text>
</comment>
<organism evidence="4 5">
    <name type="scientific">Auricularia subglabra (strain TFB-10046 / SS5)</name>
    <name type="common">White-rot fungus</name>
    <name type="synonym">Auricularia delicata (strain TFB10046)</name>
    <dbReference type="NCBI Taxonomy" id="717982"/>
    <lineage>
        <taxon>Eukaryota</taxon>
        <taxon>Fungi</taxon>
        <taxon>Dikarya</taxon>
        <taxon>Basidiomycota</taxon>
        <taxon>Agaricomycotina</taxon>
        <taxon>Agaricomycetes</taxon>
        <taxon>Auriculariales</taxon>
        <taxon>Auriculariaceae</taxon>
        <taxon>Auricularia</taxon>
    </lineage>
</organism>
<keyword evidence="1" id="KW-0378">Hydrolase</keyword>
<keyword evidence="5" id="KW-1185">Reference proteome</keyword>
<accession>J0D6N3</accession>
<dbReference type="InParanoid" id="J0D6N3"/>
<dbReference type="eggNOG" id="KOG0987">
    <property type="taxonomic scope" value="Eukaryota"/>
</dbReference>
<keyword evidence="1" id="KW-0234">DNA repair</keyword>
<evidence type="ECO:0000313" key="4">
    <source>
        <dbReference type="EMBL" id="EJD34519.1"/>
    </source>
</evidence>
<keyword evidence="1" id="KW-0547">Nucleotide-binding</keyword>
<protein>
    <recommendedName>
        <fullName evidence="1">ATP-dependent DNA helicase</fullName>
        <ecNumber evidence="1">5.6.2.3</ecNumber>
    </recommendedName>
</protein>
<dbReference type="KEGG" id="adl:AURDEDRAFT_140553"/>
<dbReference type="InterPro" id="IPR027417">
    <property type="entry name" value="P-loop_NTPase"/>
</dbReference>
<dbReference type="SUPFAM" id="SSF52540">
    <property type="entry name" value="P-loop containing nucleoside triphosphate hydrolases"/>
    <property type="match status" value="2"/>
</dbReference>
<dbReference type="Pfam" id="PF05970">
    <property type="entry name" value="PIF1"/>
    <property type="match status" value="1"/>
</dbReference>
<dbReference type="GO" id="GO:0005524">
    <property type="term" value="F:ATP binding"/>
    <property type="evidence" value="ECO:0007669"/>
    <property type="project" value="UniProtKB-KW"/>
</dbReference>
<dbReference type="GO" id="GO:0016887">
    <property type="term" value="F:ATP hydrolysis activity"/>
    <property type="evidence" value="ECO:0007669"/>
    <property type="project" value="RHEA"/>
</dbReference>
<dbReference type="InterPro" id="IPR010285">
    <property type="entry name" value="DNA_helicase_pif1-like_DEAD"/>
</dbReference>
<keyword evidence="1" id="KW-0067">ATP-binding</keyword>
<dbReference type="GO" id="GO:0006281">
    <property type="term" value="P:DNA repair"/>
    <property type="evidence" value="ECO:0007669"/>
    <property type="project" value="UniProtKB-KW"/>
</dbReference>
<dbReference type="PANTHER" id="PTHR10492:SF57">
    <property type="entry name" value="ATP-DEPENDENT DNA HELICASE"/>
    <property type="match status" value="1"/>
</dbReference>
<evidence type="ECO:0000256" key="1">
    <source>
        <dbReference type="RuleBase" id="RU363044"/>
    </source>
</evidence>
<feature type="domain" description="DNA helicase Pif1-like DEAD-box helicase" evidence="2">
    <location>
        <begin position="871"/>
        <end position="1075"/>
    </location>
</feature>
<comment type="catalytic activity">
    <reaction evidence="1">
        <text>ATP + H2O = ADP + phosphate + H(+)</text>
        <dbReference type="Rhea" id="RHEA:13065"/>
        <dbReference type="ChEBI" id="CHEBI:15377"/>
        <dbReference type="ChEBI" id="CHEBI:15378"/>
        <dbReference type="ChEBI" id="CHEBI:30616"/>
        <dbReference type="ChEBI" id="CHEBI:43474"/>
        <dbReference type="ChEBI" id="CHEBI:456216"/>
        <dbReference type="EC" id="5.6.2.3"/>
    </reaction>
</comment>
<evidence type="ECO:0000313" key="5">
    <source>
        <dbReference type="Proteomes" id="UP000006514"/>
    </source>
</evidence>
<gene>
    <name evidence="4" type="ORF">AURDEDRAFT_140553</name>
</gene>
<dbReference type="InterPro" id="IPR025476">
    <property type="entry name" value="Helitron_helicase-like"/>
</dbReference>
<dbReference type="CDD" id="cd18809">
    <property type="entry name" value="SF1_C_RecD"/>
    <property type="match status" value="1"/>
</dbReference>
<feature type="domain" description="Helitron helicase-like" evidence="3">
    <location>
        <begin position="250"/>
        <end position="410"/>
    </location>
</feature>
<proteinExistence type="inferred from homology"/>
<evidence type="ECO:0000259" key="3">
    <source>
        <dbReference type="Pfam" id="PF14214"/>
    </source>
</evidence>
<keyword evidence="1" id="KW-0233">DNA recombination</keyword>
<reference evidence="5" key="1">
    <citation type="journal article" date="2012" name="Science">
        <title>The Paleozoic origin of enzymatic lignin decomposition reconstructed from 31 fungal genomes.</title>
        <authorList>
            <person name="Floudas D."/>
            <person name="Binder M."/>
            <person name="Riley R."/>
            <person name="Barry K."/>
            <person name="Blanchette R.A."/>
            <person name="Henrissat B."/>
            <person name="Martinez A.T."/>
            <person name="Otillar R."/>
            <person name="Spatafora J.W."/>
            <person name="Yadav J.S."/>
            <person name="Aerts A."/>
            <person name="Benoit I."/>
            <person name="Boyd A."/>
            <person name="Carlson A."/>
            <person name="Copeland A."/>
            <person name="Coutinho P.M."/>
            <person name="de Vries R.P."/>
            <person name="Ferreira P."/>
            <person name="Findley K."/>
            <person name="Foster B."/>
            <person name="Gaskell J."/>
            <person name="Glotzer D."/>
            <person name="Gorecki P."/>
            <person name="Heitman J."/>
            <person name="Hesse C."/>
            <person name="Hori C."/>
            <person name="Igarashi K."/>
            <person name="Jurgens J.A."/>
            <person name="Kallen N."/>
            <person name="Kersten P."/>
            <person name="Kohler A."/>
            <person name="Kuees U."/>
            <person name="Kumar T.K.A."/>
            <person name="Kuo A."/>
            <person name="LaButti K."/>
            <person name="Larrondo L.F."/>
            <person name="Lindquist E."/>
            <person name="Ling A."/>
            <person name="Lombard V."/>
            <person name="Lucas S."/>
            <person name="Lundell T."/>
            <person name="Martin R."/>
            <person name="McLaughlin D.J."/>
            <person name="Morgenstern I."/>
            <person name="Morin E."/>
            <person name="Murat C."/>
            <person name="Nagy L.G."/>
            <person name="Nolan M."/>
            <person name="Ohm R.A."/>
            <person name="Patyshakuliyeva A."/>
            <person name="Rokas A."/>
            <person name="Ruiz-Duenas F.J."/>
            <person name="Sabat G."/>
            <person name="Salamov A."/>
            <person name="Samejima M."/>
            <person name="Schmutz J."/>
            <person name="Slot J.C."/>
            <person name="St John F."/>
            <person name="Stenlid J."/>
            <person name="Sun H."/>
            <person name="Sun S."/>
            <person name="Syed K."/>
            <person name="Tsang A."/>
            <person name="Wiebenga A."/>
            <person name="Young D."/>
            <person name="Pisabarro A."/>
            <person name="Eastwood D.C."/>
            <person name="Martin F."/>
            <person name="Cullen D."/>
            <person name="Grigoriev I.V."/>
            <person name="Hibbett D.S."/>
        </authorList>
    </citation>
    <scope>NUCLEOTIDE SEQUENCE [LARGE SCALE GENOMIC DNA]</scope>
    <source>
        <strain evidence="5">TFB10046</strain>
    </source>
</reference>
<keyword evidence="1" id="KW-0227">DNA damage</keyword>
<comment type="cofactor">
    <cofactor evidence="1">
        <name>Mg(2+)</name>
        <dbReference type="ChEBI" id="CHEBI:18420"/>
    </cofactor>
</comment>